<sequence length="129" mass="14397">MKSKATGTILTSIKTCTREDNKYKRVGNEEGAEGSVTCQHPLSTSERQMDSAVSTCVAMVSLMIQAISVTIRIRTSTLFFTKGPFGYSSLIIRIRIVSLGICYKTDLFIYSSLIQRICRYTHLLQYGPV</sequence>
<reference evidence="1" key="1">
    <citation type="submission" date="2007-01" db="EMBL/GenBank/DDBJ databases">
        <title>Direct Submission.</title>
        <authorList>
            <person name="Desjardins C.A."/>
            <person name="Gundersen-Rindal D.E."/>
            <person name="Hostetler J.B."/>
            <person name="Tallon L.J."/>
            <person name="Utterback T.R."/>
            <person name="Fuester R.W."/>
            <person name="Schatz M.C."/>
            <person name="Pedroni M.J."/>
            <person name="Fadrosh D.W."/>
            <person name="Haas B.J."/>
            <person name="Toms B.S."/>
            <person name="Chen D."/>
            <person name="Nene V."/>
        </authorList>
    </citation>
    <scope>NUCLEOTIDE SEQUENCE</scope>
</reference>
<name>A0JCZ0_GLYIN</name>
<proteinExistence type="predicted"/>
<gene>
    <name evidence="1" type="ORF">GIP_L1_00680</name>
</gene>
<dbReference type="AlphaFoldDB" id="A0JCZ0"/>
<evidence type="ECO:0000313" key="1">
    <source>
        <dbReference type="EMBL" id="ABK57055.1"/>
    </source>
</evidence>
<dbReference type="EMBL" id="AC191960">
    <property type="protein sequence ID" value="ABK57055.1"/>
    <property type="molecule type" value="Genomic_DNA"/>
</dbReference>
<protein>
    <submittedName>
        <fullName evidence="1">Predicted protein</fullName>
    </submittedName>
</protein>
<accession>A0JCZ0</accession>
<organism evidence="1">
    <name type="scientific">Glyptapanteles indiensis</name>
    <name type="common">Parasitoid wasp</name>
    <dbReference type="NCBI Taxonomy" id="92994"/>
    <lineage>
        <taxon>Eukaryota</taxon>
        <taxon>Metazoa</taxon>
        <taxon>Ecdysozoa</taxon>
        <taxon>Arthropoda</taxon>
        <taxon>Hexapoda</taxon>
        <taxon>Insecta</taxon>
        <taxon>Pterygota</taxon>
        <taxon>Neoptera</taxon>
        <taxon>Endopterygota</taxon>
        <taxon>Hymenoptera</taxon>
        <taxon>Apocrita</taxon>
        <taxon>Ichneumonoidea</taxon>
        <taxon>Braconidae</taxon>
        <taxon>Microgastrinae</taxon>
        <taxon>Glyptapanteles</taxon>
    </lineage>
</organism>